<evidence type="ECO:0000313" key="1">
    <source>
        <dbReference type="EMBL" id="KAJ9052527.1"/>
    </source>
</evidence>
<comment type="caution">
    <text evidence="1">The sequence shown here is derived from an EMBL/GenBank/DDBJ whole genome shotgun (WGS) entry which is preliminary data.</text>
</comment>
<sequence length="327" mass="36333">MEKDINQLIIIPTKKISCTFDGNENSINLEDSFMFLLEHLVLASSKKKYIYLSSDNNLSFKNESSAMIATAKFLYQASFHYFSQTKRVFLDINVIFEKLNSKFLAGFNSQQEIEILFLGEQKAEVEQFLQTQSNKQFKGSELKFDQLSESSILVPCKFSSLPISNSQAHLRVALGGTFDHLHIGHKILLSVAAFAAKKSLVCGVMDPSTLTNKKFHELLEPLETRIQNVSSFLKLINPNLACEIVPIFDAFGPTLTDSSIDTLVVSQETSAGGDLVNTKRIEKGFSSLEIITVEVISSSKNATAKEIINAKVSSTSIREQLGKNDDL</sequence>
<name>A0ACC2RR48_9FUNG</name>
<gene>
    <name evidence="1" type="ORF">DSO57_1033240</name>
</gene>
<evidence type="ECO:0000313" key="2">
    <source>
        <dbReference type="Proteomes" id="UP001165960"/>
    </source>
</evidence>
<proteinExistence type="predicted"/>
<accession>A0ACC2RR48</accession>
<dbReference type="Proteomes" id="UP001165960">
    <property type="component" value="Unassembled WGS sequence"/>
</dbReference>
<protein>
    <submittedName>
        <fullName evidence="1">Uncharacterized protein</fullName>
    </submittedName>
</protein>
<dbReference type="EMBL" id="QTSX02006649">
    <property type="protein sequence ID" value="KAJ9052527.1"/>
    <property type="molecule type" value="Genomic_DNA"/>
</dbReference>
<keyword evidence="2" id="KW-1185">Reference proteome</keyword>
<reference evidence="1" key="1">
    <citation type="submission" date="2022-04" db="EMBL/GenBank/DDBJ databases">
        <title>Genome of the entomopathogenic fungus Entomophthora muscae.</title>
        <authorList>
            <person name="Elya C."/>
            <person name="Lovett B.R."/>
            <person name="Lee E."/>
            <person name="Macias A.M."/>
            <person name="Hajek A.E."/>
            <person name="De Bivort B.L."/>
            <person name="Kasson M.T."/>
            <person name="De Fine Licht H.H."/>
            <person name="Stajich J.E."/>
        </authorList>
    </citation>
    <scope>NUCLEOTIDE SEQUENCE</scope>
    <source>
        <strain evidence="1">Berkeley</strain>
    </source>
</reference>
<organism evidence="1 2">
    <name type="scientific">Entomophthora muscae</name>
    <dbReference type="NCBI Taxonomy" id="34485"/>
    <lineage>
        <taxon>Eukaryota</taxon>
        <taxon>Fungi</taxon>
        <taxon>Fungi incertae sedis</taxon>
        <taxon>Zoopagomycota</taxon>
        <taxon>Entomophthoromycotina</taxon>
        <taxon>Entomophthoromycetes</taxon>
        <taxon>Entomophthorales</taxon>
        <taxon>Entomophthoraceae</taxon>
        <taxon>Entomophthora</taxon>
    </lineage>
</organism>